<sequence>MCCLKLWRCLCCGSACKKEKKTDCLDVILAILLPPAMIYRKEGCSCNFWISVILTVTGYVPGSVHAVIVISSN</sequence>
<evidence type="ECO:0000313" key="6">
    <source>
        <dbReference type="EMBL" id="EOX95468.1"/>
    </source>
</evidence>
<dbReference type="Gramene" id="EOX95468">
    <property type="protein sequence ID" value="EOX95468"/>
    <property type="gene ID" value="TCM_004955"/>
</dbReference>
<dbReference type="InParanoid" id="A0A061DZL2"/>
<accession>A0A061DZL2</accession>
<evidence type="ECO:0000256" key="5">
    <source>
        <dbReference type="ARBA" id="ARBA00023136"/>
    </source>
</evidence>
<comment type="subcellular location">
    <subcellularLocation>
        <location evidence="1">Membrane</location>
    </subcellularLocation>
</comment>
<keyword evidence="7" id="KW-1185">Reference proteome</keyword>
<dbReference type="HOGENOM" id="CLU_107649_6_0_1"/>
<evidence type="ECO:0000256" key="3">
    <source>
        <dbReference type="ARBA" id="ARBA00022692"/>
    </source>
</evidence>
<evidence type="ECO:0000256" key="2">
    <source>
        <dbReference type="ARBA" id="ARBA00009530"/>
    </source>
</evidence>
<proteinExistence type="inferred from homology"/>
<keyword evidence="4" id="KW-1133">Transmembrane helix</keyword>
<dbReference type="Pfam" id="PF01679">
    <property type="entry name" value="Pmp3"/>
    <property type="match status" value="1"/>
</dbReference>
<dbReference type="AlphaFoldDB" id="A0A061DZL2"/>
<dbReference type="PANTHER" id="PTHR21659">
    <property type="entry name" value="HYDROPHOBIC PROTEIN RCI2 LOW TEMPERATURE AND SALT RESPONSIVE PROTEIN LTI6 -RELATED"/>
    <property type="match status" value="1"/>
</dbReference>
<gene>
    <name evidence="6" type="ORF">TCM_004955</name>
</gene>
<dbReference type="InterPro" id="IPR000612">
    <property type="entry name" value="PMP3"/>
</dbReference>
<reference evidence="6 7" key="1">
    <citation type="journal article" date="2013" name="Genome Biol.">
        <title>The genome sequence of the most widely cultivated cacao type and its use to identify candidate genes regulating pod color.</title>
        <authorList>
            <person name="Motamayor J.C."/>
            <person name="Mockaitis K."/>
            <person name="Schmutz J."/>
            <person name="Haiminen N."/>
            <person name="Iii D.L."/>
            <person name="Cornejo O."/>
            <person name="Findley S.D."/>
            <person name="Zheng P."/>
            <person name="Utro F."/>
            <person name="Royaert S."/>
            <person name="Saski C."/>
            <person name="Jenkins J."/>
            <person name="Podicheti R."/>
            <person name="Zhao M."/>
            <person name="Scheffler B.E."/>
            <person name="Stack J.C."/>
            <person name="Feltus F.A."/>
            <person name="Mustiga G.M."/>
            <person name="Amores F."/>
            <person name="Phillips W."/>
            <person name="Marelli J.P."/>
            <person name="May G.D."/>
            <person name="Shapiro H."/>
            <person name="Ma J."/>
            <person name="Bustamante C.D."/>
            <person name="Schnell R.J."/>
            <person name="Main D."/>
            <person name="Gilbert D."/>
            <person name="Parida L."/>
            <person name="Kuhn D.N."/>
        </authorList>
    </citation>
    <scope>NUCLEOTIDE SEQUENCE [LARGE SCALE GENOMIC DNA]</scope>
    <source>
        <strain evidence="7">cv. Matina 1-6</strain>
    </source>
</reference>
<protein>
    <recommendedName>
        <fullName evidence="8">Plasma membrane proteolipid 3</fullName>
    </recommendedName>
</protein>
<comment type="similarity">
    <text evidence="2">Belongs to the UPF0057 (PMP3) family.</text>
</comment>
<evidence type="ECO:0000256" key="1">
    <source>
        <dbReference type="ARBA" id="ARBA00004370"/>
    </source>
</evidence>
<dbReference type="STRING" id="3641.A0A061DZL2"/>
<evidence type="ECO:0000313" key="7">
    <source>
        <dbReference type="Proteomes" id="UP000026915"/>
    </source>
</evidence>
<dbReference type="EMBL" id="CM001879">
    <property type="protein sequence ID" value="EOX95468.1"/>
    <property type="molecule type" value="Genomic_DNA"/>
</dbReference>
<dbReference type="GO" id="GO:0016020">
    <property type="term" value="C:membrane"/>
    <property type="evidence" value="ECO:0007669"/>
    <property type="project" value="UniProtKB-SubCell"/>
</dbReference>
<dbReference type="OMA" id="SCNFWIS"/>
<name>A0A061DZL2_THECC</name>
<keyword evidence="5" id="KW-0472">Membrane</keyword>
<organism evidence="6 7">
    <name type="scientific">Theobroma cacao</name>
    <name type="common">Cacao</name>
    <name type="synonym">Cocoa</name>
    <dbReference type="NCBI Taxonomy" id="3641"/>
    <lineage>
        <taxon>Eukaryota</taxon>
        <taxon>Viridiplantae</taxon>
        <taxon>Streptophyta</taxon>
        <taxon>Embryophyta</taxon>
        <taxon>Tracheophyta</taxon>
        <taxon>Spermatophyta</taxon>
        <taxon>Magnoliopsida</taxon>
        <taxon>eudicotyledons</taxon>
        <taxon>Gunneridae</taxon>
        <taxon>Pentapetalae</taxon>
        <taxon>rosids</taxon>
        <taxon>malvids</taxon>
        <taxon>Malvales</taxon>
        <taxon>Malvaceae</taxon>
        <taxon>Byttnerioideae</taxon>
        <taxon>Theobroma</taxon>
    </lineage>
</organism>
<evidence type="ECO:0000256" key="4">
    <source>
        <dbReference type="ARBA" id="ARBA00022989"/>
    </source>
</evidence>
<keyword evidence="3" id="KW-0812">Transmembrane</keyword>
<dbReference type="PANTHER" id="PTHR21659:SF120">
    <property type="entry name" value="HYDROPHOBIC PROTEIN LTI6B"/>
    <property type="match status" value="1"/>
</dbReference>
<dbReference type="Proteomes" id="UP000026915">
    <property type="component" value="Chromosome 1"/>
</dbReference>
<evidence type="ECO:0008006" key="8">
    <source>
        <dbReference type="Google" id="ProtNLM"/>
    </source>
</evidence>